<dbReference type="GO" id="GO:0008270">
    <property type="term" value="F:zinc ion binding"/>
    <property type="evidence" value="ECO:0007669"/>
    <property type="project" value="InterPro"/>
</dbReference>
<dbReference type="Pfam" id="PF00172">
    <property type="entry name" value="Zn_clus"/>
    <property type="match status" value="1"/>
</dbReference>
<feature type="region of interest" description="Disordered" evidence="1">
    <location>
        <begin position="152"/>
        <end position="173"/>
    </location>
</feature>
<dbReference type="SMART" id="SM00066">
    <property type="entry name" value="GAL4"/>
    <property type="match status" value="1"/>
</dbReference>
<protein>
    <recommendedName>
        <fullName evidence="2">Zn(2)-C6 fungal-type domain-containing protein</fullName>
    </recommendedName>
</protein>
<dbReference type="RefSeq" id="XP_020046776.1">
    <property type="nucleotide sequence ID" value="XM_020189973.1"/>
</dbReference>
<dbReference type="STRING" id="1344418.A0A1D2VFU7"/>
<dbReference type="Proteomes" id="UP000095038">
    <property type="component" value="Unassembled WGS sequence"/>
</dbReference>
<dbReference type="CDD" id="cd00067">
    <property type="entry name" value="GAL4"/>
    <property type="match status" value="1"/>
</dbReference>
<evidence type="ECO:0000259" key="2">
    <source>
        <dbReference type="PROSITE" id="PS50048"/>
    </source>
</evidence>
<dbReference type="PROSITE" id="PS50048">
    <property type="entry name" value="ZN2_CY6_FUNGAL_2"/>
    <property type="match status" value="1"/>
</dbReference>
<dbReference type="InterPro" id="IPR036864">
    <property type="entry name" value="Zn2-C6_fun-type_DNA-bd_sf"/>
</dbReference>
<dbReference type="Gene3D" id="4.10.240.10">
    <property type="entry name" value="Zn(2)-C6 fungal-type DNA-binding domain"/>
    <property type="match status" value="1"/>
</dbReference>
<evidence type="ECO:0000313" key="4">
    <source>
        <dbReference type="Proteomes" id="UP000095038"/>
    </source>
</evidence>
<name>A0A1D2VFU7_9ASCO</name>
<sequence length="736" mass="83607">KHVSRACIQCRGRHLRCDGILPICGRCLKNDKTCTYVPSHRGGSRKKIKSNTAHTFNHLNRPFPLLAPSSLNFSLNSSLNSLNSFNDCSACDNCNSCSEDESSSYTNSNSNSYNSYRMKRKLFKKTKNSNLLNNLSFPISISHSNSFINNNIKNNNNNSNNNPFNNNNNNNNNQNFIHSKSNLIDTSKINTASTILLYYSTFHNFHPFLPPINEINDYITKITNSDDLVSAMKLIIDGQTTNQFSNDIRKVSDRITQCLMIIENDLNNDLVSLQALILLSIASYISSLHDLNKYIREKCFSLIKFLNINVIDEEYFKSPIASPTLNSNDSCSSKAIIENLQNLQVFKSKRLQNIPTNTILDSSRRLFWEFYMIDITINSLDGKTLSKLPSLSLKIKYPTYPPRETFDYKSRSEASTLLNDVIRMNRAILEKQPYDSYLVQASVALGNWEMKIEDPSLFNTPYLINSLGQVNEGVHQAIIMFNYAKMFIHKPFSFLSLDEIPVLPKSPNSNNNNLKNNDLSSFPNKIDSRKIIETRKTIEAANSVVKLLIDTNPAQIHKRTPLFACSVAYAGIVHLGAYVWTGSSIDQSNINPSFSNHFPKINPGELQLYKEYLKLELNGIYSVSRHWHLPGELASHLRNSIFKLVPELYHQLEDSFPRMFNITNEKQSLINKFNASPVRAASTISNNSDFDFTSFQNENSFNNNTNNNTPDNNSNIQNNNMNNMSNMSNMSDISNM</sequence>
<dbReference type="PANTHER" id="PTHR47431:SF1">
    <property type="entry name" value="ZN(II)2CYS6 TRANSCRIPTION FACTOR (EUROFUNG)"/>
    <property type="match status" value="1"/>
</dbReference>
<dbReference type="EMBL" id="KV454482">
    <property type="protein sequence ID" value="ODV60469.1"/>
    <property type="molecule type" value="Genomic_DNA"/>
</dbReference>
<dbReference type="SUPFAM" id="SSF57701">
    <property type="entry name" value="Zn2/Cys6 DNA-binding domain"/>
    <property type="match status" value="1"/>
</dbReference>
<dbReference type="InterPro" id="IPR001138">
    <property type="entry name" value="Zn2Cys6_DnaBD"/>
</dbReference>
<accession>A0A1D2VFU7</accession>
<reference evidence="4" key="1">
    <citation type="submission" date="2016-05" db="EMBL/GenBank/DDBJ databases">
        <title>Comparative genomics of biotechnologically important yeasts.</title>
        <authorList>
            <consortium name="DOE Joint Genome Institute"/>
            <person name="Riley R."/>
            <person name="Haridas S."/>
            <person name="Wolfe K.H."/>
            <person name="Lopes M.R."/>
            <person name="Hittinger C.T."/>
            <person name="Goker M."/>
            <person name="Salamov A."/>
            <person name="Wisecaver J."/>
            <person name="Long T.M."/>
            <person name="Aerts A.L."/>
            <person name="Barry K."/>
            <person name="Choi C."/>
            <person name="Clum A."/>
            <person name="Coughlan A.Y."/>
            <person name="Deshpande S."/>
            <person name="Douglass A.P."/>
            <person name="Hanson S.J."/>
            <person name="Klenk H.-P."/>
            <person name="Labutti K."/>
            <person name="Lapidus A."/>
            <person name="Lindquist E."/>
            <person name="Lipzen A."/>
            <person name="Meier-Kolthoff J.P."/>
            <person name="Ohm R.A."/>
            <person name="Otillar R.P."/>
            <person name="Pangilinan J."/>
            <person name="Peng Y."/>
            <person name="Rokas A."/>
            <person name="Rosa C.A."/>
            <person name="Scheuner C."/>
            <person name="Sibirny A.A."/>
            <person name="Slot J.C."/>
            <person name="Stielow J.B."/>
            <person name="Sun H."/>
            <person name="Kurtzman C.P."/>
            <person name="Blackwell M."/>
            <person name="Grigoriev I.V."/>
            <person name="Jeffries T.W."/>
        </authorList>
    </citation>
    <scope>NUCLEOTIDE SEQUENCE [LARGE SCALE GENOMIC DNA]</scope>
    <source>
        <strain evidence="4">DSM 1968</strain>
    </source>
</reference>
<dbReference type="OrthoDB" id="2399539at2759"/>
<feature type="region of interest" description="Disordered" evidence="1">
    <location>
        <begin position="695"/>
        <end position="736"/>
    </location>
</feature>
<feature type="non-terminal residue" evidence="3">
    <location>
        <position position="736"/>
    </location>
</feature>
<dbReference type="GO" id="GO:0000981">
    <property type="term" value="F:DNA-binding transcription factor activity, RNA polymerase II-specific"/>
    <property type="evidence" value="ECO:0007669"/>
    <property type="project" value="InterPro"/>
</dbReference>
<gene>
    <name evidence="3" type="ORF">ASCRUDRAFT_26859</name>
</gene>
<organism evidence="3 4">
    <name type="scientific">Ascoidea rubescens DSM 1968</name>
    <dbReference type="NCBI Taxonomy" id="1344418"/>
    <lineage>
        <taxon>Eukaryota</taxon>
        <taxon>Fungi</taxon>
        <taxon>Dikarya</taxon>
        <taxon>Ascomycota</taxon>
        <taxon>Saccharomycotina</taxon>
        <taxon>Saccharomycetes</taxon>
        <taxon>Ascoideaceae</taxon>
        <taxon>Ascoidea</taxon>
    </lineage>
</organism>
<dbReference type="PANTHER" id="PTHR47431">
    <property type="entry name" value="ZN(II)2CYS6 TRANSCRIPTION FACTOR (EUROFUNG)-RELATED"/>
    <property type="match status" value="1"/>
</dbReference>
<feature type="domain" description="Zn(2)-C6 fungal-type" evidence="2">
    <location>
        <begin position="6"/>
        <end position="36"/>
    </location>
</feature>
<feature type="non-terminal residue" evidence="3">
    <location>
        <position position="1"/>
    </location>
</feature>
<evidence type="ECO:0000256" key="1">
    <source>
        <dbReference type="SAM" id="MobiDB-lite"/>
    </source>
</evidence>
<keyword evidence="4" id="KW-1185">Reference proteome</keyword>
<dbReference type="AlphaFoldDB" id="A0A1D2VFU7"/>
<proteinExistence type="predicted"/>
<dbReference type="GeneID" id="30963609"/>
<evidence type="ECO:0000313" key="3">
    <source>
        <dbReference type="EMBL" id="ODV60469.1"/>
    </source>
</evidence>
<dbReference type="CDD" id="cd12148">
    <property type="entry name" value="fungal_TF_MHR"/>
    <property type="match status" value="1"/>
</dbReference>
<dbReference type="InParanoid" id="A0A1D2VFU7"/>
<dbReference type="PROSITE" id="PS00463">
    <property type="entry name" value="ZN2_CY6_FUNGAL_1"/>
    <property type="match status" value="1"/>
</dbReference>